<feature type="compositionally biased region" description="Gly residues" evidence="1">
    <location>
        <begin position="726"/>
        <end position="736"/>
    </location>
</feature>
<feature type="compositionally biased region" description="Low complexity" evidence="1">
    <location>
        <begin position="173"/>
        <end position="188"/>
    </location>
</feature>
<dbReference type="EMBL" id="JACGCI010000042">
    <property type="protein sequence ID" value="KAF6752859.1"/>
    <property type="molecule type" value="Genomic_DNA"/>
</dbReference>
<dbReference type="OrthoDB" id="10410920at2759"/>
<feature type="compositionally biased region" description="Polar residues" evidence="1">
    <location>
        <begin position="199"/>
        <end position="210"/>
    </location>
</feature>
<feature type="compositionally biased region" description="Polar residues" evidence="1">
    <location>
        <begin position="440"/>
        <end position="455"/>
    </location>
</feature>
<feature type="compositionally biased region" description="Polar residues" evidence="1">
    <location>
        <begin position="341"/>
        <end position="359"/>
    </location>
</feature>
<evidence type="ECO:0000313" key="2">
    <source>
        <dbReference type="EMBL" id="KAF6752859.1"/>
    </source>
</evidence>
<sequence>MDFLSEFEAAAEAPMAVSKTPFFASRSRSSSTTTREDDISDISMGASENRPGGTYGGSDDCEEDELCVQWQGSQVNAVLDSFLVNTPRKERMGESSNAPTLSTTTHATPSNRPPGPRARRFNALSSASSKARSKLSSASTLPTITTSNEENALPPVAALLQQFTKQSDENLASPSSSSSAFPTPSRGSGNSRQLGRPTSLGSDVFSTNRASAPRKALGRAVSGNAVIGRNSGSGIRDLKGKGKLRSDLWTVEEDEHHPAKRFKGDSAGNDTVHQPLKSGKGKEREGDMPPPALPPEAGGRWQSRMASSSSSLRVPNGNGDIAQARTLSQEMMPPPPLAFNPRTSKPTPSASTSISTHTSPPMLPPDISGVPLKTPRPYAGATTASSFSTAKKDVTPPVVTKPPTSASSSTYQPVVKYQNPHPNRQSSQTSRGSQHRLGGLSQNPVYPPASSQAPRASQLAQSKPPPQASSSQTPTTSHQPQPTTQGGPQVPTAALFSGPAPKVRPARLGMARSLTFNPPGTEPSYEVGTTVALSQPTSSSSSSSGSVSAANRSSCSYRSGNAGGGAGAHGVLSKAFRVPRSSAEVAKERVENLKVFLGEKVSNSDSATEAVSAPASLAAMGTGRGATVPKEKERATATGSTSQGVASTSAVQRGGVAAPRPGRFKPPTLAPAPAPAPAPISGPGSAPSPSGSHQSSGSTTCSSGSNSASSTPPTPEDADAETAGPGDKGGGEGDVGGDVDKDPYLVEDDPNDSSFGEIDGFDDALLLDACMGY</sequence>
<organism evidence="2 3">
    <name type="scientific">Ephemerocybe angulata</name>
    <dbReference type="NCBI Taxonomy" id="980116"/>
    <lineage>
        <taxon>Eukaryota</taxon>
        <taxon>Fungi</taxon>
        <taxon>Dikarya</taxon>
        <taxon>Basidiomycota</taxon>
        <taxon>Agaricomycotina</taxon>
        <taxon>Agaricomycetes</taxon>
        <taxon>Agaricomycetidae</taxon>
        <taxon>Agaricales</taxon>
        <taxon>Agaricineae</taxon>
        <taxon>Psathyrellaceae</taxon>
        <taxon>Ephemerocybe</taxon>
    </lineage>
</organism>
<feature type="compositionally biased region" description="Polar residues" evidence="1">
    <location>
        <begin position="140"/>
        <end position="150"/>
    </location>
</feature>
<feature type="region of interest" description="Disordered" evidence="1">
    <location>
        <begin position="15"/>
        <end position="61"/>
    </location>
</feature>
<name>A0A8H6HTD9_9AGAR</name>
<reference evidence="2 3" key="1">
    <citation type="submission" date="2020-07" db="EMBL/GenBank/DDBJ databases">
        <title>Comparative genomics of pyrophilous fungi reveals a link between fire events and developmental genes.</title>
        <authorList>
            <consortium name="DOE Joint Genome Institute"/>
            <person name="Steindorff A.S."/>
            <person name="Carver A."/>
            <person name="Calhoun S."/>
            <person name="Stillman K."/>
            <person name="Liu H."/>
            <person name="Lipzen A."/>
            <person name="Pangilinan J."/>
            <person name="Labutti K."/>
            <person name="Bruns T.D."/>
            <person name="Grigoriev I.V."/>
        </authorList>
    </citation>
    <scope>NUCLEOTIDE SEQUENCE [LARGE SCALE GENOMIC DNA]</scope>
    <source>
        <strain evidence="2 3">CBS 144469</strain>
    </source>
</reference>
<feature type="compositionally biased region" description="Low complexity" evidence="1">
    <location>
        <begin position="123"/>
        <end position="139"/>
    </location>
</feature>
<feature type="compositionally biased region" description="Polar residues" evidence="1">
    <location>
        <begin position="637"/>
        <end position="651"/>
    </location>
</feature>
<feature type="compositionally biased region" description="Polar residues" evidence="1">
    <location>
        <begin position="94"/>
        <end position="110"/>
    </location>
</feature>
<feature type="compositionally biased region" description="Low complexity" evidence="1">
    <location>
        <begin position="681"/>
        <end position="711"/>
    </location>
</feature>
<dbReference type="Proteomes" id="UP000521943">
    <property type="component" value="Unassembled WGS sequence"/>
</dbReference>
<dbReference type="AlphaFoldDB" id="A0A8H6HTD9"/>
<evidence type="ECO:0000256" key="1">
    <source>
        <dbReference type="SAM" id="MobiDB-lite"/>
    </source>
</evidence>
<gene>
    <name evidence="2" type="ORF">DFP72DRAFT_903819</name>
</gene>
<feature type="region of interest" description="Disordered" evidence="1">
    <location>
        <begin position="89"/>
        <end position="153"/>
    </location>
</feature>
<proteinExistence type="predicted"/>
<feature type="compositionally biased region" description="Pro residues" evidence="1">
    <location>
        <begin position="668"/>
        <end position="680"/>
    </location>
</feature>
<feature type="compositionally biased region" description="Low complexity" evidence="1">
    <location>
        <begin position="381"/>
        <end position="410"/>
    </location>
</feature>
<evidence type="ECO:0000313" key="3">
    <source>
        <dbReference type="Proteomes" id="UP000521943"/>
    </source>
</evidence>
<feature type="compositionally biased region" description="Low complexity" evidence="1">
    <location>
        <begin position="532"/>
        <end position="556"/>
    </location>
</feature>
<feature type="region of interest" description="Disordered" evidence="1">
    <location>
        <begin position="166"/>
        <end position="218"/>
    </location>
</feature>
<keyword evidence="3" id="KW-1185">Reference proteome</keyword>
<comment type="caution">
    <text evidence="2">The sequence shown here is derived from an EMBL/GenBank/DDBJ whole genome shotgun (WGS) entry which is preliminary data.</text>
</comment>
<feature type="region of interest" description="Disordered" evidence="1">
    <location>
        <begin position="249"/>
        <end position="569"/>
    </location>
</feature>
<feature type="compositionally biased region" description="Polar residues" evidence="1">
    <location>
        <begin position="420"/>
        <end position="432"/>
    </location>
</feature>
<accession>A0A8H6HTD9</accession>
<feature type="region of interest" description="Disordered" evidence="1">
    <location>
        <begin position="599"/>
        <end position="759"/>
    </location>
</feature>
<protein>
    <submittedName>
        <fullName evidence="2">Uncharacterized protein</fullName>
    </submittedName>
</protein>
<feature type="compositionally biased region" description="Low complexity" evidence="1">
    <location>
        <begin position="456"/>
        <end position="493"/>
    </location>
</feature>